<dbReference type="PANTHER" id="PTHR46663">
    <property type="entry name" value="DIGUANYLATE CYCLASE DGCT-RELATED"/>
    <property type="match status" value="1"/>
</dbReference>
<dbReference type="InterPro" id="IPR043128">
    <property type="entry name" value="Rev_trsase/Diguanyl_cyclase"/>
</dbReference>
<name>A0ABV9LXU5_9ALTE</name>
<reference evidence="3" key="1">
    <citation type="journal article" date="2019" name="Int. J. Syst. Evol. Microbiol.">
        <title>The Global Catalogue of Microorganisms (GCM) 10K type strain sequencing project: providing services to taxonomists for standard genome sequencing and annotation.</title>
        <authorList>
            <consortium name="The Broad Institute Genomics Platform"/>
            <consortium name="The Broad Institute Genome Sequencing Center for Infectious Disease"/>
            <person name="Wu L."/>
            <person name="Ma J."/>
        </authorList>
    </citation>
    <scope>NUCLEOTIDE SEQUENCE [LARGE SCALE GENOMIC DNA]</scope>
    <source>
        <strain evidence="3">KACC 12507</strain>
    </source>
</reference>
<evidence type="ECO:0000259" key="1">
    <source>
        <dbReference type="PROSITE" id="PS50887"/>
    </source>
</evidence>
<comment type="caution">
    <text evidence="2">The sequence shown here is derived from an EMBL/GenBank/DDBJ whole genome shotgun (WGS) entry which is preliminary data.</text>
</comment>
<dbReference type="Proteomes" id="UP001595897">
    <property type="component" value="Unassembled WGS sequence"/>
</dbReference>
<dbReference type="InterPro" id="IPR000160">
    <property type="entry name" value="GGDEF_dom"/>
</dbReference>
<accession>A0ABV9LXU5</accession>
<dbReference type="CDD" id="cd01949">
    <property type="entry name" value="GGDEF"/>
    <property type="match status" value="1"/>
</dbReference>
<evidence type="ECO:0000313" key="3">
    <source>
        <dbReference type="Proteomes" id="UP001595897"/>
    </source>
</evidence>
<dbReference type="Gene3D" id="3.30.70.270">
    <property type="match status" value="1"/>
</dbReference>
<proteinExistence type="predicted"/>
<dbReference type="Pfam" id="PF00990">
    <property type="entry name" value="GGDEF"/>
    <property type="match status" value="1"/>
</dbReference>
<dbReference type="NCBIfam" id="TIGR00254">
    <property type="entry name" value="GGDEF"/>
    <property type="match status" value="1"/>
</dbReference>
<dbReference type="SUPFAM" id="SSF55073">
    <property type="entry name" value="Nucleotide cyclase"/>
    <property type="match status" value="1"/>
</dbReference>
<sequence>MKIFLINENKKEREWLTSALKMSSQIDSVLCHERGYELEVEDASFSSAFIVVTQEQFPALRRQLSKYYSAKDLPCPILILTDSFDSFDVSGYRNFTIDAFPTHAVTPDILKYLLGTLRRDFRKDVRLKRLAHFDSLTGATNRYLFGDRTKQTIAAARRQNEPLAFMYFDLDKFKEINDKYGHNTGDEYLKTFVEIVQENVRDSDTFGRLGGDEFGLLLPKSYEIDAVKKAKKILRDLSVKQSINGHRLSIATAIGIAAFTESDLKNDINYKALIGYADKAAFASKNKGKHQYSVYRHPARTHKKAAIRA</sequence>
<keyword evidence="3" id="KW-1185">Reference proteome</keyword>
<protein>
    <submittedName>
        <fullName evidence="2">GGDEF domain-containing protein</fullName>
    </submittedName>
</protein>
<dbReference type="InterPro" id="IPR052163">
    <property type="entry name" value="DGC-Regulatory_Protein"/>
</dbReference>
<dbReference type="PANTHER" id="PTHR46663:SF2">
    <property type="entry name" value="GGDEF DOMAIN-CONTAINING PROTEIN"/>
    <property type="match status" value="1"/>
</dbReference>
<feature type="domain" description="GGDEF" evidence="1">
    <location>
        <begin position="161"/>
        <end position="297"/>
    </location>
</feature>
<dbReference type="EMBL" id="JBHSGU010000002">
    <property type="protein sequence ID" value="MFC4700435.1"/>
    <property type="molecule type" value="Genomic_DNA"/>
</dbReference>
<dbReference type="RefSeq" id="WP_382407845.1">
    <property type="nucleotide sequence ID" value="NZ_JBHSGU010000002.1"/>
</dbReference>
<dbReference type="InterPro" id="IPR029787">
    <property type="entry name" value="Nucleotide_cyclase"/>
</dbReference>
<evidence type="ECO:0000313" key="2">
    <source>
        <dbReference type="EMBL" id="MFC4700435.1"/>
    </source>
</evidence>
<dbReference type="PROSITE" id="PS50887">
    <property type="entry name" value="GGDEF"/>
    <property type="match status" value="1"/>
</dbReference>
<organism evidence="2 3">
    <name type="scientific">Glaciecola siphonariae</name>
    <dbReference type="NCBI Taxonomy" id="521012"/>
    <lineage>
        <taxon>Bacteria</taxon>
        <taxon>Pseudomonadati</taxon>
        <taxon>Pseudomonadota</taxon>
        <taxon>Gammaproteobacteria</taxon>
        <taxon>Alteromonadales</taxon>
        <taxon>Alteromonadaceae</taxon>
        <taxon>Glaciecola</taxon>
    </lineage>
</organism>
<dbReference type="SMART" id="SM00267">
    <property type="entry name" value="GGDEF"/>
    <property type="match status" value="1"/>
</dbReference>
<gene>
    <name evidence="2" type="ORF">ACFO4O_09720</name>
</gene>